<evidence type="ECO:0000256" key="8">
    <source>
        <dbReference type="ARBA" id="ARBA00022989"/>
    </source>
</evidence>
<dbReference type="InterPro" id="IPR036890">
    <property type="entry name" value="HATPase_C_sf"/>
</dbReference>
<feature type="transmembrane region" description="Helical" evidence="10">
    <location>
        <begin position="44"/>
        <end position="63"/>
    </location>
</feature>
<keyword evidence="16" id="KW-1185">Reference proteome</keyword>
<dbReference type="PROSITE" id="PS50112">
    <property type="entry name" value="PAS"/>
    <property type="match status" value="1"/>
</dbReference>
<dbReference type="InterPro" id="IPR005467">
    <property type="entry name" value="His_kinase_dom"/>
</dbReference>
<evidence type="ECO:0000313" key="16">
    <source>
        <dbReference type="Proteomes" id="UP001597135"/>
    </source>
</evidence>
<comment type="catalytic activity">
    <reaction evidence="1">
        <text>ATP + protein L-histidine = ADP + protein N-phospho-L-histidine.</text>
        <dbReference type="EC" id="2.7.13.3"/>
    </reaction>
</comment>
<evidence type="ECO:0000256" key="4">
    <source>
        <dbReference type="ARBA" id="ARBA00022553"/>
    </source>
</evidence>
<dbReference type="SUPFAM" id="SSF47384">
    <property type="entry name" value="Homodimeric domain of signal transducing histidine kinase"/>
    <property type="match status" value="1"/>
</dbReference>
<dbReference type="InterPro" id="IPR000700">
    <property type="entry name" value="PAS-assoc_C"/>
</dbReference>
<dbReference type="NCBIfam" id="TIGR00229">
    <property type="entry name" value="sensory_box"/>
    <property type="match status" value="1"/>
</dbReference>
<feature type="domain" description="PAS" evidence="12">
    <location>
        <begin position="622"/>
        <end position="693"/>
    </location>
</feature>
<dbReference type="PROSITE" id="PS50839">
    <property type="entry name" value="CHASE"/>
    <property type="match status" value="1"/>
</dbReference>
<dbReference type="CDD" id="cd00082">
    <property type="entry name" value="HisKA"/>
    <property type="match status" value="1"/>
</dbReference>
<dbReference type="Pfam" id="PF02518">
    <property type="entry name" value="HATPase_c"/>
    <property type="match status" value="1"/>
</dbReference>
<dbReference type="PRINTS" id="PR00344">
    <property type="entry name" value="BCTRLSENSOR"/>
</dbReference>
<evidence type="ECO:0000259" key="13">
    <source>
        <dbReference type="PROSITE" id="PS50113"/>
    </source>
</evidence>
<dbReference type="InterPro" id="IPR001610">
    <property type="entry name" value="PAC"/>
</dbReference>
<evidence type="ECO:0000256" key="7">
    <source>
        <dbReference type="ARBA" id="ARBA00022777"/>
    </source>
</evidence>
<comment type="subcellular location">
    <subcellularLocation>
        <location evidence="2">Membrane</location>
    </subcellularLocation>
</comment>
<dbReference type="SMART" id="SM00388">
    <property type="entry name" value="HisKA"/>
    <property type="match status" value="1"/>
</dbReference>
<dbReference type="SMART" id="SM00086">
    <property type="entry name" value="PAC"/>
    <property type="match status" value="1"/>
</dbReference>
<proteinExistence type="predicted"/>
<evidence type="ECO:0000256" key="6">
    <source>
        <dbReference type="ARBA" id="ARBA00022692"/>
    </source>
</evidence>
<dbReference type="PROSITE" id="PS50109">
    <property type="entry name" value="HIS_KIN"/>
    <property type="match status" value="1"/>
</dbReference>
<dbReference type="RefSeq" id="WP_386801779.1">
    <property type="nucleotide sequence ID" value="NZ_JBHTMU010000005.1"/>
</dbReference>
<sequence>MTDSILHSAEPRPGLGRSLATRRGVFARAARGMRATARRDPGSVRFWLLVLCFLLTSLAALVVHRTAISRAQTDFSYLADDSTQVLQARMHSYALALHGLSAMIAAGDGSSRDRIRSYVEALDPETTLSRLSGLGFIAPLTPEELPQVLRELDLDAAKVLAEELPPPGVPHMIIRAIEPQAKNLPALGLDIATEERRRTAALEARDTGDTRITARIPLVQDNVKRPGFLILEPVYRFGASTGSVEERREAFLGYAYAPFVGARALSNLLPAEGEVFGVAVYDGEIDEENLIFDSNDAGTSDAAYSSVRRLDMFGREWTIRIYSLPLFETIHRDRFYLPVIAAGLILSGLVWMVLSQMQRQTQLVERRVRQSTSDLASKMSENESVIENAFVGIAILDGQGRVVRMNTAGRRILRLGEAWRPGCFFRDLVALPASTTTATRLRHCFGEGPDAFAYLDVHVKHWRTAEGLVRTTVILQDVTEQERSTQRIAETEERLELALKGSKIGVFEIDLMSGKSVVSDTWLDLMDADKNDPEFDAQSFFLSRIHPEDLPTLLANDRACILGETESSETEFRMLLGRRGTRWMHSSANVVRRDENGLALSLLGTQTDVTEIRLAQLALRASEDQFRQSFENAPVGKVILDADFKVLRVNPALSALTGQARERLECPDGLRLILRQEDREVLETNLAKLSERADSTFRGELSVERVAGDPASTVIAATAALDSRSQERIYVIQFLDITEIKKVQKIKSEFVASVSHELRTPLTSIKGAISILQCAEGLPSNAERLLGIAHGNVDRLTVLVNDILDLEKVHSGKMDFRFTDCPIRDLLHEVRESLAPYSEGKGVEIAIRDETDNAAARIDPGRALQVLTNLVSNACKFSPKGGTVVLGAELSNGALRVSVRDCGPGVPEAFEAKLFQPFSQADSSDTREQGGTGLGLSIASELVTRMGGDIGYRRLDDRQTEFWFTCRLSRADLGAAQHFQKAG</sequence>
<keyword evidence="9 10" id="KW-0472">Membrane</keyword>
<accession>A0ABW3ZEZ4</accession>
<dbReference type="InterPro" id="IPR004358">
    <property type="entry name" value="Sig_transdc_His_kin-like_C"/>
</dbReference>
<feature type="domain" description="Histidine kinase" evidence="11">
    <location>
        <begin position="753"/>
        <end position="970"/>
    </location>
</feature>
<dbReference type="Proteomes" id="UP001597135">
    <property type="component" value="Unassembled WGS sequence"/>
</dbReference>
<dbReference type="SUPFAM" id="SSF55874">
    <property type="entry name" value="ATPase domain of HSP90 chaperone/DNA topoisomerase II/histidine kinase"/>
    <property type="match status" value="1"/>
</dbReference>
<dbReference type="InterPro" id="IPR013655">
    <property type="entry name" value="PAS_fold_3"/>
</dbReference>
<dbReference type="Gene3D" id="3.30.450.350">
    <property type="entry name" value="CHASE domain"/>
    <property type="match status" value="1"/>
</dbReference>
<keyword evidence="4" id="KW-0597">Phosphoprotein</keyword>
<keyword evidence="7" id="KW-0418">Kinase</keyword>
<evidence type="ECO:0000256" key="10">
    <source>
        <dbReference type="SAM" id="Phobius"/>
    </source>
</evidence>
<keyword evidence="8 10" id="KW-1133">Transmembrane helix</keyword>
<dbReference type="Gene3D" id="3.30.565.10">
    <property type="entry name" value="Histidine kinase-like ATPase, C-terminal domain"/>
    <property type="match status" value="1"/>
</dbReference>
<evidence type="ECO:0000259" key="14">
    <source>
        <dbReference type="PROSITE" id="PS50839"/>
    </source>
</evidence>
<dbReference type="InterPro" id="IPR036097">
    <property type="entry name" value="HisK_dim/P_sf"/>
</dbReference>
<dbReference type="Pfam" id="PF03924">
    <property type="entry name" value="CHASE"/>
    <property type="match status" value="1"/>
</dbReference>
<dbReference type="Pfam" id="PF00512">
    <property type="entry name" value="HisKA"/>
    <property type="match status" value="1"/>
</dbReference>
<dbReference type="SUPFAM" id="SSF55785">
    <property type="entry name" value="PYP-like sensor domain (PAS domain)"/>
    <property type="match status" value="3"/>
</dbReference>
<dbReference type="InterPro" id="IPR035965">
    <property type="entry name" value="PAS-like_dom_sf"/>
</dbReference>
<feature type="domain" description="CHASE" evidence="14">
    <location>
        <begin position="170"/>
        <end position="320"/>
    </location>
</feature>
<evidence type="ECO:0000313" key="15">
    <source>
        <dbReference type="EMBL" id="MFD1341714.1"/>
    </source>
</evidence>
<dbReference type="Gene3D" id="1.10.287.130">
    <property type="match status" value="1"/>
</dbReference>
<dbReference type="SMART" id="SM00387">
    <property type="entry name" value="HATPase_c"/>
    <property type="match status" value="1"/>
</dbReference>
<dbReference type="Pfam" id="PF08447">
    <property type="entry name" value="PAS_3"/>
    <property type="match status" value="1"/>
</dbReference>
<dbReference type="Gene3D" id="3.30.450.20">
    <property type="entry name" value="PAS domain"/>
    <property type="match status" value="3"/>
</dbReference>
<dbReference type="InterPro" id="IPR003661">
    <property type="entry name" value="HisK_dim/P_dom"/>
</dbReference>
<dbReference type="InterPro" id="IPR000014">
    <property type="entry name" value="PAS"/>
</dbReference>
<evidence type="ECO:0000256" key="1">
    <source>
        <dbReference type="ARBA" id="ARBA00000085"/>
    </source>
</evidence>
<dbReference type="EMBL" id="JBHTMU010000005">
    <property type="protein sequence ID" value="MFD1341714.1"/>
    <property type="molecule type" value="Genomic_DNA"/>
</dbReference>
<dbReference type="InterPro" id="IPR042240">
    <property type="entry name" value="CHASE_sf"/>
</dbReference>
<organism evidence="15 16">
    <name type="scientific">Litorisediminicola beolgyonensis</name>
    <dbReference type="NCBI Taxonomy" id="1173614"/>
    <lineage>
        <taxon>Bacteria</taxon>
        <taxon>Pseudomonadati</taxon>
        <taxon>Pseudomonadota</taxon>
        <taxon>Alphaproteobacteria</taxon>
        <taxon>Rhodobacterales</taxon>
        <taxon>Paracoccaceae</taxon>
        <taxon>Litorisediminicola</taxon>
    </lineage>
</organism>
<dbReference type="PANTHER" id="PTHR43047:SF72">
    <property type="entry name" value="OSMOSENSING HISTIDINE PROTEIN KINASE SLN1"/>
    <property type="match status" value="1"/>
</dbReference>
<comment type="caution">
    <text evidence="15">The sequence shown here is derived from an EMBL/GenBank/DDBJ whole genome shotgun (WGS) entry which is preliminary data.</text>
</comment>
<dbReference type="InterPro" id="IPR003594">
    <property type="entry name" value="HATPase_dom"/>
</dbReference>
<evidence type="ECO:0000256" key="3">
    <source>
        <dbReference type="ARBA" id="ARBA00012438"/>
    </source>
</evidence>
<keyword evidence="5" id="KW-0808">Transferase</keyword>
<evidence type="ECO:0000256" key="9">
    <source>
        <dbReference type="ARBA" id="ARBA00023136"/>
    </source>
</evidence>
<evidence type="ECO:0000256" key="5">
    <source>
        <dbReference type="ARBA" id="ARBA00022679"/>
    </source>
</evidence>
<dbReference type="EC" id="2.7.13.3" evidence="3"/>
<feature type="domain" description="PAC" evidence="13">
    <location>
        <begin position="568"/>
        <end position="621"/>
    </location>
</feature>
<dbReference type="SMART" id="SM01079">
    <property type="entry name" value="CHASE"/>
    <property type="match status" value="1"/>
</dbReference>
<reference evidence="16" key="1">
    <citation type="journal article" date="2019" name="Int. J. Syst. Evol. Microbiol.">
        <title>The Global Catalogue of Microorganisms (GCM) 10K type strain sequencing project: providing services to taxonomists for standard genome sequencing and annotation.</title>
        <authorList>
            <consortium name="The Broad Institute Genomics Platform"/>
            <consortium name="The Broad Institute Genome Sequencing Center for Infectious Disease"/>
            <person name="Wu L."/>
            <person name="Ma J."/>
        </authorList>
    </citation>
    <scope>NUCLEOTIDE SEQUENCE [LARGE SCALE GENOMIC DNA]</scope>
    <source>
        <strain evidence="16">CCUG 62953</strain>
    </source>
</reference>
<evidence type="ECO:0000256" key="2">
    <source>
        <dbReference type="ARBA" id="ARBA00004370"/>
    </source>
</evidence>
<dbReference type="PROSITE" id="PS50113">
    <property type="entry name" value="PAC"/>
    <property type="match status" value="1"/>
</dbReference>
<feature type="transmembrane region" description="Helical" evidence="10">
    <location>
        <begin position="335"/>
        <end position="354"/>
    </location>
</feature>
<keyword evidence="6 10" id="KW-0812">Transmembrane</keyword>
<dbReference type="InterPro" id="IPR006189">
    <property type="entry name" value="CHASE_dom"/>
</dbReference>
<dbReference type="Pfam" id="PF13188">
    <property type="entry name" value="PAS_8"/>
    <property type="match status" value="2"/>
</dbReference>
<protein>
    <recommendedName>
        <fullName evidence="3">histidine kinase</fullName>
        <ecNumber evidence="3">2.7.13.3</ecNumber>
    </recommendedName>
</protein>
<dbReference type="SMART" id="SM00091">
    <property type="entry name" value="PAS"/>
    <property type="match status" value="3"/>
</dbReference>
<name>A0ABW3ZEZ4_9RHOB</name>
<gene>
    <name evidence="15" type="ORF">ACFQ4E_04705</name>
</gene>
<dbReference type="PANTHER" id="PTHR43047">
    <property type="entry name" value="TWO-COMPONENT HISTIDINE PROTEIN KINASE"/>
    <property type="match status" value="1"/>
</dbReference>
<evidence type="ECO:0000259" key="12">
    <source>
        <dbReference type="PROSITE" id="PS50112"/>
    </source>
</evidence>
<evidence type="ECO:0000259" key="11">
    <source>
        <dbReference type="PROSITE" id="PS50109"/>
    </source>
</evidence>